<dbReference type="InterPro" id="IPR050182">
    <property type="entry name" value="Cytochrome_P450_fam2"/>
</dbReference>
<dbReference type="SUPFAM" id="SSF48264">
    <property type="entry name" value="Cytochrome P450"/>
    <property type="match status" value="1"/>
</dbReference>
<evidence type="ECO:0000256" key="1">
    <source>
        <dbReference type="ARBA" id="ARBA00001971"/>
    </source>
</evidence>
<protein>
    <submittedName>
        <fullName evidence="15">Uncharacterized protein</fullName>
    </submittedName>
</protein>
<dbReference type="GO" id="GO:0005737">
    <property type="term" value="C:cytoplasm"/>
    <property type="evidence" value="ECO:0007669"/>
    <property type="project" value="TreeGrafter"/>
</dbReference>
<dbReference type="EMBL" id="AFYH01087896">
    <property type="status" value="NOT_ANNOTATED_CDS"/>
    <property type="molecule type" value="Genomic_DNA"/>
</dbReference>
<dbReference type="Ensembl" id="ENSLACT00000012527.1">
    <property type="protein sequence ID" value="ENSLACP00000012434.1"/>
    <property type="gene ID" value="ENSLACG00000010954.1"/>
</dbReference>
<dbReference type="PANTHER" id="PTHR24300">
    <property type="entry name" value="CYTOCHROME P450 508A4-RELATED"/>
    <property type="match status" value="1"/>
</dbReference>
<proteinExistence type="inferred from homology"/>
<dbReference type="Proteomes" id="UP000008672">
    <property type="component" value="Unassembled WGS sequence"/>
</dbReference>
<evidence type="ECO:0000256" key="7">
    <source>
        <dbReference type="ARBA" id="ARBA00022848"/>
    </source>
</evidence>
<evidence type="ECO:0000313" key="15">
    <source>
        <dbReference type="Ensembl" id="ENSLACP00000012434.1"/>
    </source>
</evidence>
<evidence type="ECO:0000256" key="3">
    <source>
        <dbReference type="ARBA" id="ARBA00010617"/>
    </source>
</evidence>
<evidence type="ECO:0000256" key="10">
    <source>
        <dbReference type="ARBA" id="ARBA00023033"/>
    </source>
</evidence>
<dbReference type="EMBL" id="AFYH01087893">
    <property type="status" value="NOT_ANNOTATED_CDS"/>
    <property type="molecule type" value="Genomic_DNA"/>
</dbReference>
<keyword evidence="16" id="KW-1185">Reference proteome</keyword>
<evidence type="ECO:0000256" key="11">
    <source>
        <dbReference type="ARBA" id="ARBA00023136"/>
    </source>
</evidence>
<dbReference type="PRINTS" id="PR00463">
    <property type="entry name" value="EP450I"/>
</dbReference>
<dbReference type="InParanoid" id="H3AS13"/>
<dbReference type="GO" id="GO:0020037">
    <property type="term" value="F:heme binding"/>
    <property type="evidence" value="ECO:0007669"/>
    <property type="project" value="InterPro"/>
</dbReference>
<dbReference type="AlphaFoldDB" id="H3AS13"/>
<sequence length="504" mass="57813">MSLISLLLENAVSSLLAFLLSLFFLYYFFSTKKSSGYRFPPGPTPLPLIGNLHLMDLSRPQITLTKLGEQYGGLFTIYLGLQKYVVLAGYEVVKDALVNHPDQFADRGHIPVFYKIMKDNGLVMSSGEKWKQLRRFTVSILRDFGMGKKTIEDRIIEEVGFFINVFKSKMGQPFNAANTITMAVSNIICSVVFGHRFDYDDKTFLHLINLNEEVMKFSGSPHTMLYHSFPFLEFIPGDHHKVFEGITKFYDFVRGLRGEYESKLNPDNVRSYIEAFFLKQQKESDSSKTTGISYFCEEDFLAMIINLFSAGTDTTSNTIQWGLLLMMKYPQIQEKVQEEIWRVIGSDKSPVSEDRKNMPYTNAVLHEIQRFGNIAPMGLQHQTSMDTHFRGYFLPKGTQIIPLLTSVLYDKTQWEKPDEFYPPHFLDAEGRFMKRDAFMPFSAGRRVCAGENLAKMELFIFFITLLQKFRFSPPPGVTDKDLDLTPCFGITSSPVPYELCAEPY</sequence>
<dbReference type="CDD" id="cd11026">
    <property type="entry name" value="CYP2"/>
    <property type="match status" value="1"/>
</dbReference>
<dbReference type="GO" id="GO:0016712">
    <property type="term" value="F:oxidoreductase activity, acting on paired donors, with incorporation or reduction of molecular oxygen, reduced flavin or flavoprotein as one donor, and incorporation of one atom of oxygen"/>
    <property type="evidence" value="ECO:0007669"/>
    <property type="project" value="TreeGrafter"/>
</dbReference>
<keyword evidence="5 12" id="KW-0479">Metal-binding</keyword>
<dbReference type="PRINTS" id="PR00385">
    <property type="entry name" value="P450"/>
</dbReference>
<comment type="subcellular location">
    <subcellularLocation>
        <location evidence="2">Microsome membrane</location>
    </subcellularLocation>
</comment>
<keyword evidence="9 12" id="KW-0408">Iron</keyword>
<evidence type="ECO:0000256" key="14">
    <source>
        <dbReference type="SAM" id="Phobius"/>
    </source>
</evidence>
<feature type="binding site" description="axial binding residue" evidence="12">
    <location>
        <position position="448"/>
    </location>
    <ligand>
        <name>heme</name>
        <dbReference type="ChEBI" id="CHEBI:30413"/>
    </ligand>
    <ligandPart>
        <name>Fe</name>
        <dbReference type="ChEBI" id="CHEBI:18248"/>
    </ligandPart>
</feature>
<evidence type="ECO:0000256" key="12">
    <source>
        <dbReference type="PIRSR" id="PIRSR602401-1"/>
    </source>
</evidence>
<keyword evidence="14" id="KW-0812">Transmembrane</keyword>
<organism evidence="15 16">
    <name type="scientific">Latimeria chalumnae</name>
    <name type="common">Coelacanth</name>
    <dbReference type="NCBI Taxonomy" id="7897"/>
    <lineage>
        <taxon>Eukaryota</taxon>
        <taxon>Metazoa</taxon>
        <taxon>Chordata</taxon>
        <taxon>Craniata</taxon>
        <taxon>Vertebrata</taxon>
        <taxon>Euteleostomi</taxon>
        <taxon>Coelacanthiformes</taxon>
        <taxon>Coelacanthidae</taxon>
        <taxon>Latimeria</taxon>
    </lineage>
</organism>
<evidence type="ECO:0000256" key="9">
    <source>
        <dbReference type="ARBA" id="ARBA00023004"/>
    </source>
</evidence>
<reference evidence="15" key="2">
    <citation type="submission" date="2025-08" db="UniProtKB">
        <authorList>
            <consortium name="Ensembl"/>
        </authorList>
    </citation>
    <scope>IDENTIFICATION</scope>
</reference>
<dbReference type="Pfam" id="PF00067">
    <property type="entry name" value="p450"/>
    <property type="match status" value="1"/>
</dbReference>
<evidence type="ECO:0000256" key="8">
    <source>
        <dbReference type="ARBA" id="ARBA00023002"/>
    </source>
</evidence>
<evidence type="ECO:0000256" key="13">
    <source>
        <dbReference type="RuleBase" id="RU000461"/>
    </source>
</evidence>
<dbReference type="GO" id="GO:0005506">
    <property type="term" value="F:iron ion binding"/>
    <property type="evidence" value="ECO:0007669"/>
    <property type="project" value="InterPro"/>
</dbReference>
<name>H3AS13_LATCH</name>
<dbReference type="PANTHER" id="PTHR24300:SF395">
    <property type="entry name" value="CYTOCHROME P450, FAMILY 2, SUBFAMILY AC, POLYPEPTIDE 7"/>
    <property type="match status" value="1"/>
</dbReference>
<dbReference type="GeneTree" id="ENSGT00940000162510"/>
<keyword evidence="7" id="KW-0492">Microsome</keyword>
<evidence type="ECO:0000256" key="6">
    <source>
        <dbReference type="ARBA" id="ARBA00022824"/>
    </source>
</evidence>
<keyword evidence="14" id="KW-1133">Transmembrane helix</keyword>
<dbReference type="EMBL" id="AFYH01087895">
    <property type="status" value="NOT_ANNOTATED_CDS"/>
    <property type="molecule type" value="Genomic_DNA"/>
</dbReference>
<evidence type="ECO:0000256" key="5">
    <source>
        <dbReference type="ARBA" id="ARBA00022723"/>
    </source>
</evidence>
<dbReference type="InterPro" id="IPR002401">
    <property type="entry name" value="Cyt_P450_E_grp-I"/>
</dbReference>
<comment type="cofactor">
    <cofactor evidence="1 12">
        <name>heme</name>
        <dbReference type="ChEBI" id="CHEBI:30413"/>
    </cofactor>
</comment>
<dbReference type="InterPro" id="IPR036396">
    <property type="entry name" value="Cyt_P450_sf"/>
</dbReference>
<evidence type="ECO:0000313" key="16">
    <source>
        <dbReference type="Proteomes" id="UP000008672"/>
    </source>
</evidence>
<dbReference type="eggNOG" id="KOG0156">
    <property type="taxonomic scope" value="Eukaryota"/>
</dbReference>
<keyword evidence="11 14" id="KW-0472">Membrane</keyword>
<keyword evidence="10 13" id="KW-0503">Monooxygenase</keyword>
<dbReference type="FunFam" id="1.10.630.10:FF:000010">
    <property type="entry name" value="cytochrome P450 2W1 isoform X2"/>
    <property type="match status" value="1"/>
</dbReference>
<dbReference type="OMA" id="CRPIMES"/>
<dbReference type="EMBL" id="AFYH01087894">
    <property type="status" value="NOT_ANNOTATED_CDS"/>
    <property type="molecule type" value="Genomic_DNA"/>
</dbReference>
<dbReference type="STRING" id="7897.ENSLACP00000012434"/>
<evidence type="ECO:0000256" key="4">
    <source>
        <dbReference type="ARBA" id="ARBA00022617"/>
    </source>
</evidence>
<dbReference type="Gene3D" id="1.10.630.10">
    <property type="entry name" value="Cytochrome P450"/>
    <property type="match status" value="1"/>
</dbReference>
<comment type="similarity">
    <text evidence="3 13">Belongs to the cytochrome P450 family.</text>
</comment>
<dbReference type="PROSITE" id="PS00086">
    <property type="entry name" value="CYTOCHROME_P450"/>
    <property type="match status" value="1"/>
</dbReference>
<dbReference type="InterPro" id="IPR001128">
    <property type="entry name" value="Cyt_P450"/>
</dbReference>
<evidence type="ECO:0000256" key="2">
    <source>
        <dbReference type="ARBA" id="ARBA00004524"/>
    </source>
</evidence>
<keyword evidence="6" id="KW-0256">Endoplasmic reticulum</keyword>
<dbReference type="InterPro" id="IPR017972">
    <property type="entry name" value="Cyt_P450_CS"/>
</dbReference>
<reference evidence="15" key="3">
    <citation type="submission" date="2025-09" db="UniProtKB">
        <authorList>
            <consortium name="Ensembl"/>
        </authorList>
    </citation>
    <scope>IDENTIFICATION</scope>
</reference>
<feature type="transmembrane region" description="Helical" evidence="14">
    <location>
        <begin position="12"/>
        <end position="29"/>
    </location>
</feature>
<dbReference type="HOGENOM" id="CLU_001570_22_0_1"/>
<dbReference type="GO" id="GO:0006805">
    <property type="term" value="P:xenobiotic metabolic process"/>
    <property type="evidence" value="ECO:0007669"/>
    <property type="project" value="TreeGrafter"/>
</dbReference>
<keyword evidence="4 12" id="KW-0349">Heme</keyword>
<reference evidence="16" key="1">
    <citation type="submission" date="2011-08" db="EMBL/GenBank/DDBJ databases">
        <title>The draft genome of Latimeria chalumnae.</title>
        <authorList>
            <person name="Di Palma F."/>
            <person name="Alfoldi J."/>
            <person name="Johnson J."/>
            <person name="Berlin A."/>
            <person name="Gnerre S."/>
            <person name="Jaffe D."/>
            <person name="MacCallum I."/>
            <person name="Young S."/>
            <person name="Walker B.J."/>
            <person name="Lander E."/>
            <person name="Lindblad-Toh K."/>
        </authorList>
    </citation>
    <scope>NUCLEOTIDE SEQUENCE [LARGE SCALE GENOMIC DNA]</scope>
    <source>
        <strain evidence="16">Wild caught</strain>
    </source>
</reference>
<dbReference type="GO" id="GO:0046222">
    <property type="term" value="P:aflatoxin metabolic process"/>
    <property type="evidence" value="ECO:0007669"/>
    <property type="project" value="UniProtKB-ARBA"/>
</dbReference>
<accession>H3AS13</accession>
<dbReference type="GO" id="GO:0006082">
    <property type="term" value="P:organic acid metabolic process"/>
    <property type="evidence" value="ECO:0007669"/>
    <property type="project" value="TreeGrafter"/>
</dbReference>
<keyword evidence="8 13" id="KW-0560">Oxidoreductase</keyword>